<keyword evidence="1" id="KW-0560">Oxidoreductase</keyword>
<reference evidence="1" key="2">
    <citation type="journal article" date="2007" name="FEMS Microbiol. Lett.">
        <title>Soluble and particulate methane monooxygenase gene clusters in the marine methanotroph Methylomicrobium sp. strain NI.</title>
        <authorList>
            <person name="Nakamura T."/>
            <person name="Hoaki T."/>
            <person name="Hanada S."/>
            <person name="Maruyama A."/>
            <person name="Kamagata Y."/>
            <person name="Fuse H."/>
        </authorList>
    </citation>
    <scope>NUCLEOTIDE SEQUENCE</scope>
    <source>
        <strain evidence="1">NI</strain>
    </source>
</reference>
<sequence>MKAELFEQKSAMPKDNYDTHGERILLMKDRNYSAYVQDLECMWRWTIYRDNELVQEGCSLSQRSAQEAVDHVMALLCHSQKN</sequence>
<name>Q25BV9_9GAMM</name>
<reference evidence="1" key="1">
    <citation type="journal article" date="1998" name="Biosci. Biotechnol. Biochem.">
        <title>Oxidation of trichloroethylene and dimethyl sulfide by a marine Methylomicrobium strain containing soluble methane monooxygenase.</title>
        <authorList>
            <person name="Fuse H."/>
            <person name="Ohta M."/>
            <person name="Takimura O."/>
            <person name="Murakami K."/>
            <person name="Inoue H."/>
            <person name="Yamaoka Y."/>
            <person name="Oclarit J.M."/>
            <person name="Omori T."/>
        </authorList>
    </citation>
    <scope>NUCLEOTIDE SEQUENCE</scope>
    <source>
        <strain evidence="1">NI</strain>
    </source>
</reference>
<dbReference type="EMBL" id="AB253366">
    <property type="protein sequence ID" value="BAE86879.1"/>
    <property type="molecule type" value="Genomic_DNA"/>
</dbReference>
<evidence type="ECO:0000313" key="1">
    <source>
        <dbReference type="EMBL" id="BAE86879.1"/>
    </source>
</evidence>
<dbReference type="BRENDA" id="1.14.18.3">
    <property type="organism ID" value="9852"/>
</dbReference>
<dbReference type="AlphaFoldDB" id="Q25BV9"/>
<keyword evidence="1" id="KW-0503">Monooxygenase</keyword>
<proteinExistence type="predicted"/>
<organism evidence="1">
    <name type="scientific">Methylotuvimicrobium japanense</name>
    <dbReference type="NCBI Taxonomy" id="81932"/>
    <lineage>
        <taxon>Bacteria</taxon>
        <taxon>Pseudomonadati</taxon>
        <taxon>Pseudomonadota</taxon>
        <taxon>Gammaproteobacteria</taxon>
        <taxon>Methylococcales</taxon>
        <taxon>Methylococcaceae</taxon>
        <taxon>Methylotuvimicrobium</taxon>
    </lineage>
</organism>
<dbReference type="GO" id="GO:0004497">
    <property type="term" value="F:monooxygenase activity"/>
    <property type="evidence" value="ECO:0007669"/>
    <property type="project" value="UniProtKB-KW"/>
</dbReference>
<reference evidence="1" key="3">
    <citation type="journal article" date="2008" name="Int. J. Syst. Evol. Microbiol.">
        <title>Classification of halo(alkali)philic and halo(alkali)tolerant methanotrophs provisionally assigned to the genera Methylomicrobium and Methylobacter and emended description of the genus Methylomicrobium.</title>
        <authorList>
            <person name="Kalyuzhnaya M.G."/>
            <person name="Khmelenina V."/>
            <person name="Eshinimaev B."/>
            <person name="Sorokin D."/>
            <person name="Fuse H."/>
            <person name="Lidstrom M."/>
            <person name="Trotsenko Y."/>
        </authorList>
    </citation>
    <scope>NUCLEOTIDE SEQUENCE</scope>
    <source>
        <strain evidence="1">NI</strain>
    </source>
</reference>
<dbReference type="InterPro" id="IPR017256">
    <property type="entry name" value="MmoD"/>
</dbReference>
<accession>Q25BV9</accession>
<dbReference type="NCBIfam" id="TIGR04550">
    <property type="entry name" value="sMetMonox_MmoD"/>
    <property type="match status" value="1"/>
</dbReference>
<gene>
    <name evidence="1" type="primary">mmoD</name>
</gene>
<protein>
    <submittedName>
        <fullName evidence="1">Soluble methane monooxygenase component D</fullName>
    </submittedName>
</protein>